<evidence type="ECO:0000256" key="7">
    <source>
        <dbReference type="ARBA" id="ARBA00022475"/>
    </source>
</evidence>
<dbReference type="AlphaFoldDB" id="A0ABC9TRD8"/>
<evidence type="ECO:0000256" key="11">
    <source>
        <dbReference type="ARBA" id="ARBA00023136"/>
    </source>
</evidence>
<name>A0ABC9TRD8_CLOSY</name>
<dbReference type="Pfam" id="PF01554">
    <property type="entry name" value="MatE"/>
    <property type="match status" value="2"/>
</dbReference>
<gene>
    <name evidence="14" type="ORF">CLOSYM_04687</name>
</gene>
<feature type="transmembrane region" description="Helical" evidence="13">
    <location>
        <begin position="70"/>
        <end position="92"/>
    </location>
</feature>
<keyword evidence="10" id="KW-0406">Ion transport</keyword>
<feature type="transmembrane region" description="Helical" evidence="13">
    <location>
        <begin position="153"/>
        <end position="174"/>
    </location>
</feature>
<dbReference type="NCBIfam" id="TIGR00797">
    <property type="entry name" value="matE"/>
    <property type="match status" value="1"/>
</dbReference>
<feature type="transmembrane region" description="Helical" evidence="13">
    <location>
        <begin position="332"/>
        <end position="352"/>
    </location>
</feature>
<dbReference type="InterPro" id="IPR048279">
    <property type="entry name" value="MdtK-like"/>
</dbReference>
<keyword evidence="6" id="KW-0050">Antiport</keyword>
<dbReference type="CDD" id="cd13138">
    <property type="entry name" value="MATE_yoeA_like"/>
    <property type="match status" value="1"/>
</dbReference>
<dbReference type="InterPro" id="IPR002528">
    <property type="entry name" value="MATE_fam"/>
</dbReference>
<keyword evidence="9 13" id="KW-1133">Transmembrane helix</keyword>
<proteinExistence type="inferred from homology"/>
<evidence type="ECO:0000256" key="4">
    <source>
        <dbReference type="ARBA" id="ARBA00020268"/>
    </source>
</evidence>
<evidence type="ECO:0000256" key="6">
    <source>
        <dbReference type="ARBA" id="ARBA00022449"/>
    </source>
</evidence>
<comment type="subcellular location">
    <subcellularLocation>
        <location evidence="2">Cell membrane</location>
        <topology evidence="2">Multi-pass membrane protein</topology>
    </subcellularLocation>
</comment>
<feature type="transmembrane region" description="Helical" evidence="13">
    <location>
        <begin position="181"/>
        <end position="203"/>
    </location>
</feature>
<feature type="transmembrane region" description="Helical" evidence="13">
    <location>
        <begin position="30"/>
        <end position="50"/>
    </location>
</feature>
<evidence type="ECO:0000256" key="8">
    <source>
        <dbReference type="ARBA" id="ARBA00022692"/>
    </source>
</evidence>
<dbReference type="PIRSF" id="PIRSF006603">
    <property type="entry name" value="DinF"/>
    <property type="match status" value="1"/>
</dbReference>
<evidence type="ECO:0000256" key="10">
    <source>
        <dbReference type="ARBA" id="ARBA00023065"/>
    </source>
</evidence>
<feature type="transmembrane region" description="Helical" evidence="13">
    <location>
        <begin position="372"/>
        <end position="390"/>
    </location>
</feature>
<feature type="transmembrane region" description="Helical" evidence="13">
    <location>
        <begin position="209"/>
        <end position="229"/>
    </location>
</feature>
<feature type="transmembrane region" description="Helical" evidence="13">
    <location>
        <begin position="431"/>
        <end position="452"/>
    </location>
</feature>
<evidence type="ECO:0000256" key="2">
    <source>
        <dbReference type="ARBA" id="ARBA00004651"/>
    </source>
</evidence>
<comment type="caution">
    <text evidence="14">The sequence shown here is derived from an EMBL/GenBank/DDBJ whole genome shotgun (WGS) entry which is preliminary data.</text>
</comment>
<keyword evidence="7" id="KW-1003">Cell membrane</keyword>
<dbReference type="GO" id="GO:0006811">
    <property type="term" value="P:monoatomic ion transport"/>
    <property type="evidence" value="ECO:0007669"/>
    <property type="project" value="UniProtKB-KW"/>
</dbReference>
<evidence type="ECO:0000256" key="12">
    <source>
        <dbReference type="ARBA" id="ARBA00031636"/>
    </source>
</evidence>
<organism evidence="14 15">
    <name type="scientific">[Clostridium] symbiosum ATCC 14940</name>
    <dbReference type="NCBI Taxonomy" id="411472"/>
    <lineage>
        <taxon>Bacteria</taxon>
        <taxon>Bacillati</taxon>
        <taxon>Bacillota</taxon>
        <taxon>Clostridia</taxon>
        <taxon>Lachnospirales</taxon>
        <taxon>Lachnospiraceae</taxon>
        <taxon>Otoolea</taxon>
    </lineage>
</organism>
<dbReference type="InterPro" id="IPR050222">
    <property type="entry name" value="MATE_MdtK"/>
</dbReference>
<dbReference type="GO" id="GO:0015297">
    <property type="term" value="F:antiporter activity"/>
    <property type="evidence" value="ECO:0007669"/>
    <property type="project" value="UniProtKB-KW"/>
</dbReference>
<evidence type="ECO:0000256" key="3">
    <source>
        <dbReference type="ARBA" id="ARBA00010199"/>
    </source>
</evidence>
<dbReference type="GO" id="GO:0005886">
    <property type="term" value="C:plasma membrane"/>
    <property type="evidence" value="ECO:0007669"/>
    <property type="project" value="UniProtKB-SubCell"/>
</dbReference>
<feature type="transmembrane region" description="Helical" evidence="13">
    <location>
        <begin position="402"/>
        <end position="425"/>
    </location>
</feature>
<evidence type="ECO:0000256" key="5">
    <source>
        <dbReference type="ARBA" id="ARBA00022448"/>
    </source>
</evidence>
<accession>A0ABC9TRD8</accession>
<dbReference type="EMBL" id="AWSU01000371">
    <property type="protein sequence ID" value="ERI73778.1"/>
    <property type="molecule type" value="Genomic_DNA"/>
</dbReference>
<feature type="transmembrane region" description="Helical" evidence="13">
    <location>
        <begin position="112"/>
        <end position="133"/>
    </location>
</feature>
<comment type="function">
    <text evidence="1">Multidrug efflux pump.</text>
</comment>
<protein>
    <recommendedName>
        <fullName evidence="4">Probable multidrug resistance protein NorM</fullName>
    </recommendedName>
    <alternativeName>
        <fullName evidence="12">Multidrug-efflux transporter</fullName>
    </alternativeName>
</protein>
<reference evidence="14 15" key="1">
    <citation type="submission" date="2013-07" db="EMBL/GenBank/DDBJ databases">
        <authorList>
            <person name="Weinstock G."/>
            <person name="Sodergren E."/>
            <person name="Wylie T."/>
            <person name="Fulton L."/>
            <person name="Fulton R."/>
            <person name="Fronick C."/>
            <person name="O'Laughlin M."/>
            <person name="Godfrey J."/>
            <person name="Miner T."/>
            <person name="Herter B."/>
            <person name="Appelbaum E."/>
            <person name="Cordes M."/>
            <person name="Lek S."/>
            <person name="Wollam A."/>
            <person name="Pepin K.H."/>
            <person name="Palsikar V.B."/>
            <person name="Mitreva M."/>
            <person name="Wilson R.K."/>
        </authorList>
    </citation>
    <scope>NUCLEOTIDE SEQUENCE [LARGE SCALE GENOMIC DNA]</scope>
    <source>
        <strain evidence="14 15">ATCC 14940</strain>
    </source>
</reference>
<comment type="similarity">
    <text evidence="3">Belongs to the multi antimicrobial extrusion (MATE) (TC 2.A.66.1) family.</text>
</comment>
<keyword evidence="5" id="KW-0813">Transport</keyword>
<sequence length="468" mass="51126">MTGDGNMTVEKEINTEKNNDMLTGHPGRSLLFFALPMILGNLFQQFYNIVDSVVVGKFVSEEALASVGASYAITNVFIAVAIGGGVGSAVIISQFLGAGRAGKMKTAVSTTLINFLIISMLLGTVGLIGNDWILRLLKVPENVFRDAAAYLRIYFLGLPFLFMYNVQASVFNSLGDSRTPLYLLIFSSLLNIFLDLVFVIQFGLGVKGVAFATLIAQGISAVISFVLLLRKVKKYPHERSEFHFYDGKMLRSMTRVAIPSILQQSIVHMGILLVQSVVNTFGSAVMAGYSAGTRIESLAIVPMTAVGNAMSTFTAQNMGAGNVKRVKEGYRFCYIILGCFAVLLCGSIQLFGHSFVSAFLDADASRAAFETGISYTDFISFFFIFIGLKMTTDGLLRGAGDVTAFTVANLANLSIRVFVANYFAPRYGVQFVWYAVPIGWAVNYIISFTWYLTGRWSRIRLVGKKAET</sequence>
<keyword evidence="11 13" id="KW-0472">Membrane</keyword>
<evidence type="ECO:0000256" key="9">
    <source>
        <dbReference type="ARBA" id="ARBA00022989"/>
    </source>
</evidence>
<evidence type="ECO:0000256" key="1">
    <source>
        <dbReference type="ARBA" id="ARBA00003408"/>
    </source>
</evidence>
<evidence type="ECO:0000313" key="14">
    <source>
        <dbReference type="EMBL" id="ERI73778.1"/>
    </source>
</evidence>
<evidence type="ECO:0000313" key="15">
    <source>
        <dbReference type="Proteomes" id="UP000016491"/>
    </source>
</evidence>
<dbReference type="PANTHER" id="PTHR43298">
    <property type="entry name" value="MULTIDRUG RESISTANCE PROTEIN NORM-RELATED"/>
    <property type="match status" value="1"/>
</dbReference>
<dbReference type="PANTHER" id="PTHR43298:SF2">
    <property type="entry name" value="FMN_FAD EXPORTER YEEO-RELATED"/>
    <property type="match status" value="1"/>
</dbReference>
<evidence type="ECO:0000256" key="13">
    <source>
        <dbReference type="SAM" id="Phobius"/>
    </source>
</evidence>
<keyword evidence="8 13" id="KW-0812">Transmembrane</keyword>
<dbReference type="Proteomes" id="UP000016491">
    <property type="component" value="Unassembled WGS sequence"/>
</dbReference>